<proteinExistence type="predicted"/>
<dbReference type="Proteomes" id="UP001638806">
    <property type="component" value="Unassembled WGS sequence"/>
</dbReference>
<sequence>MRSRDFLVLLAPRRLGSGSESGARLGALKGGQEKYCRGSWASGSLGPDVGIIKTAQTTLAAGGRAWLFERHRKRATEQCAPPSAQGPVPAAAVHDWALGEMPPRREDLAVRRVALQPRTVGARHASGGPARSTNRHPRRLAAATALDPLEISTGSRSGASQSYQHSADVLNLRGAGHRRLASQTAQLAAWPRVTSRAAESQRYFLKTVRTSPALEGTGLRLAVAGCDNGIASLGENIVGVSVAFRPESTHDARHLRPPPAHSVETSDEARDLRLRPCIGLRRRIAGRHWATILS</sequence>
<evidence type="ECO:0000313" key="2">
    <source>
        <dbReference type="Proteomes" id="UP001638806"/>
    </source>
</evidence>
<dbReference type="EMBL" id="JBGNUJ010000013">
    <property type="protein sequence ID" value="KAL3951664.1"/>
    <property type="molecule type" value="Genomic_DNA"/>
</dbReference>
<reference evidence="1" key="1">
    <citation type="submission" date="2024-12" db="EMBL/GenBank/DDBJ databases">
        <title>Comparative genomics and development of molecular markers within Purpureocillium lilacinum and among Purpureocillium species.</title>
        <authorList>
            <person name="Yeh Z.-Y."/>
            <person name="Ni N.-T."/>
            <person name="Lo P.-H."/>
            <person name="Mushyakhwo K."/>
            <person name="Lin C.-F."/>
            <person name="Nai Y.-S."/>
        </authorList>
    </citation>
    <scope>NUCLEOTIDE SEQUENCE</scope>
    <source>
        <strain evidence="1">NCHU-NPUST-175</strain>
    </source>
</reference>
<accession>A0ACC4D692</accession>
<protein>
    <submittedName>
        <fullName evidence="1">Uncharacterized protein</fullName>
    </submittedName>
</protein>
<comment type="caution">
    <text evidence="1">The sequence shown here is derived from an EMBL/GenBank/DDBJ whole genome shotgun (WGS) entry which is preliminary data.</text>
</comment>
<evidence type="ECO:0000313" key="1">
    <source>
        <dbReference type="EMBL" id="KAL3951664.1"/>
    </source>
</evidence>
<keyword evidence="2" id="KW-1185">Reference proteome</keyword>
<organism evidence="1 2">
    <name type="scientific">Purpureocillium lilacinum</name>
    <name type="common">Paecilomyces lilacinus</name>
    <dbReference type="NCBI Taxonomy" id="33203"/>
    <lineage>
        <taxon>Eukaryota</taxon>
        <taxon>Fungi</taxon>
        <taxon>Dikarya</taxon>
        <taxon>Ascomycota</taxon>
        <taxon>Pezizomycotina</taxon>
        <taxon>Sordariomycetes</taxon>
        <taxon>Hypocreomycetidae</taxon>
        <taxon>Hypocreales</taxon>
        <taxon>Ophiocordycipitaceae</taxon>
        <taxon>Purpureocillium</taxon>
    </lineage>
</organism>
<name>A0ACC4D692_PURLI</name>
<gene>
    <name evidence="1" type="ORF">ACCO45_013381</name>
</gene>